<dbReference type="AlphaFoldDB" id="A0A8T4GK86"/>
<proteinExistence type="predicted"/>
<dbReference type="EMBL" id="JAGGKQ010000049">
    <property type="protein sequence ID" value="MBP1924117.1"/>
    <property type="molecule type" value="Genomic_DNA"/>
</dbReference>
<comment type="caution">
    <text evidence="1">The sequence shown here is derived from an EMBL/GenBank/DDBJ whole genome shotgun (WGS) entry which is preliminary data.</text>
</comment>
<gene>
    <name evidence="1" type="ORF">J2751_003168</name>
</gene>
<reference evidence="1" key="1">
    <citation type="submission" date="2021-03" db="EMBL/GenBank/DDBJ databases">
        <title>Genomic Encyclopedia of Type Strains, Phase IV (KMG-IV): sequencing the most valuable type-strain genomes for metagenomic binning, comparative biology and taxonomic classification.</title>
        <authorList>
            <person name="Goeker M."/>
        </authorList>
    </citation>
    <scope>NUCLEOTIDE SEQUENCE</scope>
    <source>
        <strain evidence="1">DSM 23564</strain>
    </source>
</reference>
<name>A0A8T4GK86_9EURY</name>
<protein>
    <submittedName>
        <fullName evidence="1">Uncharacterized protein</fullName>
    </submittedName>
</protein>
<sequence length="125" mass="13872">MGILAVHGGEDVKWRSDPMFNFGIFPLLVQCWSFVDSFPLNKSIEVTLRMEVVLFNKSIGVPLLDFKSESDFSSCIRIYILCPNEETTVTPGMSHLCASIVPLFDSVTRIEARMPLPQGATTGSE</sequence>
<evidence type="ECO:0000313" key="2">
    <source>
        <dbReference type="Proteomes" id="UP000823588"/>
    </source>
</evidence>
<dbReference type="Proteomes" id="UP000823588">
    <property type="component" value="Unassembled WGS sequence"/>
</dbReference>
<keyword evidence="2" id="KW-1185">Reference proteome</keyword>
<organism evidence="1 2">
    <name type="scientific">Halorubrum alkaliphilum</name>
    <dbReference type="NCBI Taxonomy" id="261290"/>
    <lineage>
        <taxon>Archaea</taxon>
        <taxon>Methanobacteriati</taxon>
        <taxon>Methanobacteriota</taxon>
        <taxon>Stenosarchaea group</taxon>
        <taxon>Halobacteria</taxon>
        <taxon>Halobacteriales</taxon>
        <taxon>Haloferacaceae</taxon>
        <taxon>Halorubrum</taxon>
    </lineage>
</organism>
<evidence type="ECO:0000313" key="1">
    <source>
        <dbReference type="EMBL" id="MBP1924117.1"/>
    </source>
</evidence>
<accession>A0A8T4GK86</accession>
<dbReference type="RefSeq" id="WP_209487315.1">
    <property type="nucleotide sequence ID" value="NZ_JAGGKQ010000049.1"/>
</dbReference>